<dbReference type="EMBL" id="CP010525">
    <property type="protein sequence ID" value="AJO22832.1"/>
    <property type="molecule type" value="Genomic_DNA"/>
</dbReference>
<gene>
    <name evidence="2" type="ORF">HMPREF3213_00857</name>
    <name evidence="1" type="ORF">SB48_HM08orf03235</name>
</gene>
<protein>
    <submittedName>
        <fullName evidence="2">Uncharacterized protein</fullName>
    </submittedName>
</protein>
<name>A0A0C5CNB1_HEYCO</name>
<dbReference type="GeneID" id="93259712"/>
<dbReference type="EMBL" id="LRPN01000030">
    <property type="protein sequence ID" value="KWZ84335.1"/>
    <property type="molecule type" value="Genomic_DNA"/>
</dbReference>
<dbReference type="AlphaFoldDB" id="A0A0C5CNB1"/>
<reference evidence="4" key="4">
    <citation type="submission" date="2016-01" db="EMBL/GenBank/DDBJ databases">
        <authorList>
            <person name="Mitreva M."/>
            <person name="Pepin K.H."/>
            <person name="Mihindukulasuriya K.A."/>
            <person name="Fulton R."/>
            <person name="Fronick C."/>
            <person name="O'Laughlin M."/>
            <person name="Miner T."/>
            <person name="Herter B."/>
            <person name="Rosa B.A."/>
            <person name="Cordes M."/>
            <person name="Tomlinson C."/>
            <person name="Wollam A."/>
            <person name="Palsikar V.B."/>
            <person name="Mardis E.R."/>
            <person name="Wilson R.K."/>
        </authorList>
    </citation>
    <scope>NUCLEOTIDE SEQUENCE [LARGE SCALE GENOMIC DNA]</scope>
    <source>
        <strain evidence="4">GED7749B</strain>
    </source>
</reference>
<organism evidence="2 4">
    <name type="scientific">Heyndrickxia coagulans</name>
    <name type="common">Weizmannia coagulans</name>
    <dbReference type="NCBI Taxonomy" id="1398"/>
    <lineage>
        <taxon>Bacteria</taxon>
        <taxon>Bacillati</taxon>
        <taxon>Bacillota</taxon>
        <taxon>Bacilli</taxon>
        <taxon>Bacillales</taxon>
        <taxon>Bacillaceae</taxon>
        <taxon>Heyndrickxia</taxon>
    </lineage>
</organism>
<dbReference type="Pfam" id="PF11122">
    <property type="entry name" value="Spore-coat_CotD"/>
    <property type="match status" value="1"/>
</dbReference>
<dbReference type="PATRIC" id="fig|1398.18.peg.2035"/>
<dbReference type="Proteomes" id="UP000070376">
    <property type="component" value="Unassembled WGS sequence"/>
</dbReference>
<evidence type="ECO:0000313" key="3">
    <source>
        <dbReference type="Proteomes" id="UP000032024"/>
    </source>
</evidence>
<keyword evidence="3" id="KW-1185">Reference proteome</keyword>
<dbReference type="RefSeq" id="WP_014098202.1">
    <property type="nucleotide sequence ID" value="NZ_CP010525.1"/>
</dbReference>
<reference evidence="1" key="1">
    <citation type="submission" date="2015-01" db="EMBL/GenBank/DDBJ databases">
        <title>Comparative genome analysis of Bacillus coagulans HM-08, Clostridium butyricum HM-68, Bacillus subtilis HM-66 and Bacillus licheniformis BL-09.</title>
        <authorList>
            <person name="Zhang H."/>
        </authorList>
    </citation>
    <scope>NUCLEOTIDE SEQUENCE [LARGE SCALE GENOMIC DNA]</scope>
    <source>
        <strain evidence="1">HM-08</strain>
    </source>
</reference>
<dbReference type="Proteomes" id="UP000032024">
    <property type="component" value="Chromosome"/>
</dbReference>
<reference evidence="3" key="2">
    <citation type="submission" date="2015-01" db="EMBL/GenBank/DDBJ databases">
        <title>Comparative genome analysis of Bacillus coagulans HM-08, Clostridium butyricum HM-68, Bacillus subtilis HM-66 and Bacillus paralicheniformis BL-09.</title>
        <authorList>
            <person name="Zhang H."/>
        </authorList>
    </citation>
    <scope>NUCLEOTIDE SEQUENCE [LARGE SCALE GENOMIC DNA]</scope>
    <source>
        <strain evidence="3">HM-08</strain>
    </source>
</reference>
<dbReference type="STRING" id="1398.AB434_3247"/>
<reference evidence="2" key="3">
    <citation type="submission" date="2016-01" db="EMBL/GenBank/DDBJ databases">
        <authorList>
            <person name="Oliw E.H."/>
        </authorList>
    </citation>
    <scope>NUCLEOTIDE SEQUENCE [LARGE SCALE GENOMIC DNA]</scope>
    <source>
        <strain evidence="2">GED7749B</strain>
    </source>
</reference>
<evidence type="ECO:0000313" key="2">
    <source>
        <dbReference type="EMBL" id="KWZ84335.1"/>
    </source>
</evidence>
<dbReference type="InterPro" id="IPR020108">
    <property type="entry name" value="Spore_coat_CotD"/>
</dbReference>
<proteinExistence type="predicted"/>
<evidence type="ECO:0000313" key="4">
    <source>
        <dbReference type="Proteomes" id="UP000070376"/>
    </source>
</evidence>
<evidence type="ECO:0000313" key="1">
    <source>
        <dbReference type="EMBL" id="AJO22832.1"/>
    </source>
</evidence>
<sequence>MFHHHCPPRIMPAVVHPTKCCVTHTVQDVIVPHVFPTHTTHVNHHVFHQQNYFPHTESYVNQTDPGTVSNFFDPVKPHGPKCC</sequence>
<accession>A0A0C5CNB1</accession>